<dbReference type="PANTHER" id="PTHR43908">
    <property type="entry name" value="AT29763P-RELATED"/>
    <property type="match status" value="1"/>
</dbReference>
<dbReference type="EMBL" id="JAPWTJ010000142">
    <property type="protein sequence ID" value="KAJ8982147.1"/>
    <property type="molecule type" value="Genomic_DNA"/>
</dbReference>
<comment type="caution">
    <text evidence="8">The sequence shown here is derived from an EMBL/GenBank/DDBJ whole genome shotgun (WGS) entry which is preliminary data.</text>
</comment>
<feature type="transmembrane region" description="Helical" evidence="6">
    <location>
        <begin position="239"/>
        <end position="260"/>
    </location>
</feature>
<keyword evidence="4 6" id="KW-0472">Membrane</keyword>
<evidence type="ECO:0000256" key="2">
    <source>
        <dbReference type="ARBA" id="ARBA00022692"/>
    </source>
</evidence>
<evidence type="ECO:0000259" key="7">
    <source>
        <dbReference type="PROSITE" id="PS50076"/>
    </source>
</evidence>
<dbReference type="PROSITE" id="PS50076">
    <property type="entry name" value="DNAJ_2"/>
    <property type="match status" value="1"/>
</dbReference>
<dbReference type="InterPro" id="IPR051100">
    <property type="entry name" value="DnaJ_subfamily_B/C"/>
</dbReference>
<feature type="region of interest" description="Disordered" evidence="5">
    <location>
        <begin position="53"/>
        <end position="86"/>
    </location>
</feature>
<dbReference type="SUPFAM" id="SSF46565">
    <property type="entry name" value="Chaperone J-domain"/>
    <property type="match status" value="1"/>
</dbReference>
<dbReference type="InterPro" id="IPR001623">
    <property type="entry name" value="DnaJ_domain"/>
</dbReference>
<dbReference type="Pfam" id="PF09320">
    <property type="entry name" value="DUF1977"/>
    <property type="match status" value="1"/>
</dbReference>
<dbReference type="Pfam" id="PF00226">
    <property type="entry name" value="DnaJ"/>
    <property type="match status" value="1"/>
</dbReference>
<keyword evidence="3 6" id="KW-1133">Transmembrane helix</keyword>
<dbReference type="PANTHER" id="PTHR43908:SF3">
    <property type="entry name" value="AT29763P-RELATED"/>
    <property type="match status" value="1"/>
</dbReference>
<evidence type="ECO:0000313" key="9">
    <source>
        <dbReference type="Proteomes" id="UP001162164"/>
    </source>
</evidence>
<gene>
    <name evidence="8" type="ORF">NQ317_011293</name>
</gene>
<proteinExistence type="predicted"/>
<keyword evidence="9" id="KW-1185">Reference proteome</keyword>
<evidence type="ECO:0000256" key="3">
    <source>
        <dbReference type="ARBA" id="ARBA00022989"/>
    </source>
</evidence>
<name>A0ABQ9JXT1_9CUCU</name>
<protein>
    <recommendedName>
        <fullName evidence="7">J domain-containing protein</fullName>
    </recommendedName>
</protein>
<dbReference type="SMART" id="SM00271">
    <property type="entry name" value="DnaJ"/>
    <property type="match status" value="1"/>
</dbReference>
<organism evidence="8 9">
    <name type="scientific">Molorchus minor</name>
    <dbReference type="NCBI Taxonomy" id="1323400"/>
    <lineage>
        <taxon>Eukaryota</taxon>
        <taxon>Metazoa</taxon>
        <taxon>Ecdysozoa</taxon>
        <taxon>Arthropoda</taxon>
        <taxon>Hexapoda</taxon>
        <taxon>Insecta</taxon>
        <taxon>Pterygota</taxon>
        <taxon>Neoptera</taxon>
        <taxon>Endopterygota</taxon>
        <taxon>Coleoptera</taxon>
        <taxon>Polyphaga</taxon>
        <taxon>Cucujiformia</taxon>
        <taxon>Chrysomeloidea</taxon>
        <taxon>Cerambycidae</taxon>
        <taxon>Lamiinae</taxon>
        <taxon>Monochamini</taxon>
        <taxon>Molorchus</taxon>
    </lineage>
</organism>
<evidence type="ECO:0000256" key="1">
    <source>
        <dbReference type="ARBA" id="ARBA00004167"/>
    </source>
</evidence>
<dbReference type="InterPro" id="IPR036869">
    <property type="entry name" value="J_dom_sf"/>
</dbReference>
<dbReference type="PRINTS" id="PR00625">
    <property type="entry name" value="JDOMAIN"/>
</dbReference>
<feature type="compositionally biased region" description="Basic and acidic residues" evidence="5">
    <location>
        <begin position="72"/>
        <end position="86"/>
    </location>
</feature>
<evidence type="ECO:0000256" key="5">
    <source>
        <dbReference type="SAM" id="MobiDB-lite"/>
    </source>
</evidence>
<keyword evidence="2 6" id="KW-0812">Transmembrane</keyword>
<dbReference type="Proteomes" id="UP001162164">
    <property type="component" value="Unassembled WGS sequence"/>
</dbReference>
<dbReference type="CDD" id="cd06257">
    <property type="entry name" value="DnaJ"/>
    <property type="match status" value="1"/>
</dbReference>
<evidence type="ECO:0000256" key="6">
    <source>
        <dbReference type="SAM" id="Phobius"/>
    </source>
</evidence>
<dbReference type="InterPro" id="IPR015399">
    <property type="entry name" value="DUF1977_DnaJ-like"/>
</dbReference>
<reference evidence="8" key="1">
    <citation type="journal article" date="2023" name="Insect Mol. Biol.">
        <title>Genome sequencing provides insights into the evolution of gene families encoding plant cell wall-degrading enzymes in longhorned beetles.</title>
        <authorList>
            <person name="Shin N.R."/>
            <person name="Okamura Y."/>
            <person name="Kirsch R."/>
            <person name="Pauchet Y."/>
        </authorList>
    </citation>
    <scope>NUCLEOTIDE SEQUENCE</scope>
    <source>
        <strain evidence="8">MMC_N1</strain>
    </source>
</reference>
<dbReference type="Gene3D" id="1.10.287.110">
    <property type="entry name" value="DnaJ domain"/>
    <property type="match status" value="1"/>
</dbReference>
<accession>A0ABQ9JXT1</accession>
<evidence type="ECO:0000313" key="8">
    <source>
        <dbReference type="EMBL" id="KAJ8982147.1"/>
    </source>
</evidence>
<sequence>MESNKDEALRCIELAEKYIKEKKREKAEKFLHKAEKLFSTQKAQDLLLQLNLMAPSNPESEQPRRRKVSLNKAEEPPEKKAPEYTKEQEAAVKRIRTCKDYYEILCVSKDATDTEIKKAYKKLALQMHPDKNQCPGAAEAFKAVGNAVAVLTDTEKRKQYDLYGSEEERMATRTSNYHSYSRGFESDATAEELFNMFFGAGFNGSNVYVRRGGRWQRQTTGSQQEHHTHQRDQQSGFTAFIQILPIVLAILLSMASSFFISDPAYSLQHSSKYPVLRKTQNLGFPYYVKDNFHTEYQGSVKRLEISVEEDYISNLRHACYREKNYRDSMIWKARNFGDKDLFQQAQNIKMPSCEQIQNLRNHG</sequence>
<comment type="subcellular location">
    <subcellularLocation>
        <location evidence="1">Membrane</location>
        <topology evidence="1">Single-pass membrane protein</topology>
    </subcellularLocation>
</comment>
<evidence type="ECO:0000256" key="4">
    <source>
        <dbReference type="ARBA" id="ARBA00023136"/>
    </source>
</evidence>
<feature type="domain" description="J" evidence="7">
    <location>
        <begin position="100"/>
        <end position="164"/>
    </location>
</feature>